<dbReference type="EMBL" id="BARW01001020">
    <property type="protein sequence ID" value="GAI71707.1"/>
    <property type="molecule type" value="Genomic_DNA"/>
</dbReference>
<accession>X1QSZ7</accession>
<sequence length="131" mass="14630">MVLDKIAEAAKEAERKFGLPPLSKFVETVEKLPDERRLKLIKEVLVKAEKVSQSAPELDKIIGLIREINSLPIDKLDKVDKILKRIEKIMKAAPEELISFLTSLGGGVRWQNRNAFVGSRLTSLGSYSLSS</sequence>
<proteinExistence type="predicted"/>
<dbReference type="AlphaFoldDB" id="X1QSZ7"/>
<comment type="caution">
    <text evidence="1">The sequence shown here is derived from an EMBL/GenBank/DDBJ whole genome shotgun (WGS) entry which is preliminary data.</text>
</comment>
<organism evidence="1">
    <name type="scientific">marine sediment metagenome</name>
    <dbReference type="NCBI Taxonomy" id="412755"/>
    <lineage>
        <taxon>unclassified sequences</taxon>
        <taxon>metagenomes</taxon>
        <taxon>ecological metagenomes</taxon>
    </lineage>
</organism>
<reference evidence="1" key="1">
    <citation type="journal article" date="2014" name="Front. Microbiol.">
        <title>High frequency of phylogenetically diverse reductive dehalogenase-homologous genes in deep subseafloor sedimentary metagenomes.</title>
        <authorList>
            <person name="Kawai M."/>
            <person name="Futagami T."/>
            <person name="Toyoda A."/>
            <person name="Takaki Y."/>
            <person name="Nishi S."/>
            <person name="Hori S."/>
            <person name="Arai W."/>
            <person name="Tsubouchi T."/>
            <person name="Morono Y."/>
            <person name="Uchiyama I."/>
            <person name="Ito T."/>
            <person name="Fujiyama A."/>
            <person name="Inagaki F."/>
            <person name="Takami H."/>
        </authorList>
    </citation>
    <scope>NUCLEOTIDE SEQUENCE</scope>
    <source>
        <strain evidence="1">Expedition CK06-06</strain>
    </source>
</reference>
<name>X1QSZ7_9ZZZZ</name>
<evidence type="ECO:0000313" key="1">
    <source>
        <dbReference type="EMBL" id="GAI71707.1"/>
    </source>
</evidence>
<gene>
    <name evidence="1" type="ORF">S12H4_03574</name>
</gene>
<protein>
    <submittedName>
        <fullName evidence="1">Uncharacterized protein</fullName>
    </submittedName>
</protein>